<keyword evidence="11" id="KW-1185">Reference proteome</keyword>
<evidence type="ECO:0000256" key="1">
    <source>
        <dbReference type="ARBA" id="ARBA00004401"/>
    </source>
</evidence>
<dbReference type="Proteomes" id="UP001239167">
    <property type="component" value="Unassembled WGS sequence"/>
</dbReference>
<dbReference type="GO" id="GO:0051301">
    <property type="term" value="P:cell division"/>
    <property type="evidence" value="ECO:0007669"/>
    <property type="project" value="UniProtKB-KW"/>
</dbReference>
<keyword evidence="3 10" id="KW-0132">Cell division</keyword>
<dbReference type="InterPro" id="IPR011922">
    <property type="entry name" value="Cell_div_FtsL"/>
</dbReference>
<sequence length="130" mass="14767">MSKYYNYSNLAEKPTDKKRKSPTRNYINYSKSKAAGTKIHLNNKLRLRCFFLVVIVSAMGMFITFRNGVAASQGYELVKMKQSVSSLEKENSRLKLDIAGLKSPERIKGIAVKDLGMVLPPQIYFANKNR</sequence>
<evidence type="ECO:0000256" key="9">
    <source>
        <dbReference type="SAM" id="Phobius"/>
    </source>
</evidence>
<protein>
    <submittedName>
        <fullName evidence="10">Cell division protein FtsL</fullName>
    </submittedName>
</protein>
<evidence type="ECO:0000256" key="5">
    <source>
        <dbReference type="ARBA" id="ARBA00022989"/>
    </source>
</evidence>
<evidence type="ECO:0000256" key="4">
    <source>
        <dbReference type="ARBA" id="ARBA00022692"/>
    </source>
</evidence>
<feature type="region of interest" description="Disordered" evidence="8">
    <location>
        <begin position="1"/>
        <end position="23"/>
    </location>
</feature>
<gene>
    <name evidence="10" type="ORF">J2S01_001191</name>
</gene>
<keyword evidence="2" id="KW-1003">Cell membrane</keyword>
<evidence type="ECO:0000313" key="10">
    <source>
        <dbReference type="EMBL" id="MDQ0203475.1"/>
    </source>
</evidence>
<evidence type="ECO:0000256" key="8">
    <source>
        <dbReference type="SAM" id="MobiDB-lite"/>
    </source>
</evidence>
<evidence type="ECO:0000313" key="11">
    <source>
        <dbReference type="Proteomes" id="UP001239167"/>
    </source>
</evidence>
<comment type="caution">
    <text evidence="10">The sequence shown here is derived from an EMBL/GenBank/DDBJ whole genome shotgun (WGS) entry which is preliminary data.</text>
</comment>
<proteinExistence type="predicted"/>
<evidence type="ECO:0000256" key="2">
    <source>
        <dbReference type="ARBA" id="ARBA00022475"/>
    </source>
</evidence>
<evidence type="ECO:0000256" key="3">
    <source>
        <dbReference type="ARBA" id="ARBA00022618"/>
    </source>
</evidence>
<keyword evidence="6 9" id="KW-0472">Membrane</keyword>
<dbReference type="Pfam" id="PF04999">
    <property type="entry name" value="FtsL"/>
    <property type="match status" value="1"/>
</dbReference>
<keyword evidence="7" id="KW-0131">Cell cycle</keyword>
<keyword evidence="4 9" id="KW-0812">Transmembrane</keyword>
<name>A0ABT9Y7L5_9FIRM</name>
<dbReference type="RefSeq" id="WP_196604673.1">
    <property type="nucleotide sequence ID" value="NZ_CP116940.1"/>
</dbReference>
<feature type="transmembrane region" description="Helical" evidence="9">
    <location>
        <begin position="47"/>
        <end position="65"/>
    </location>
</feature>
<keyword evidence="5 9" id="KW-1133">Transmembrane helix</keyword>
<comment type="subcellular location">
    <subcellularLocation>
        <location evidence="1">Cell membrane</location>
        <topology evidence="1">Single-pass type II membrane protein</topology>
    </subcellularLocation>
</comment>
<reference evidence="10 11" key="1">
    <citation type="submission" date="2023-07" db="EMBL/GenBank/DDBJ databases">
        <title>Genomic Encyclopedia of Type Strains, Phase IV (KMG-IV): sequencing the most valuable type-strain genomes for metagenomic binning, comparative biology and taxonomic classification.</title>
        <authorList>
            <person name="Goeker M."/>
        </authorList>
    </citation>
    <scope>NUCLEOTIDE SEQUENCE [LARGE SCALE GENOMIC DNA]</scope>
    <source>
        <strain evidence="10 11">DSM 16980</strain>
    </source>
</reference>
<accession>A0ABT9Y7L5</accession>
<dbReference type="EMBL" id="JAUSUE010000006">
    <property type="protein sequence ID" value="MDQ0203475.1"/>
    <property type="molecule type" value="Genomic_DNA"/>
</dbReference>
<organism evidence="10 11">
    <name type="scientific">Pectinatus haikarae</name>
    <dbReference type="NCBI Taxonomy" id="349096"/>
    <lineage>
        <taxon>Bacteria</taxon>
        <taxon>Bacillati</taxon>
        <taxon>Bacillota</taxon>
        <taxon>Negativicutes</taxon>
        <taxon>Selenomonadales</taxon>
        <taxon>Selenomonadaceae</taxon>
        <taxon>Pectinatus</taxon>
    </lineage>
</organism>
<evidence type="ECO:0000256" key="7">
    <source>
        <dbReference type="ARBA" id="ARBA00023306"/>
    </source>
</evidence>
<evidence type="ECO:0000256" key="6">
    <source>
        <dbReference type="ARBA" id="ARBA00023136"/>
    </source>
</evidence>